<evidence type="ECO:0000313" key="4">
    <source>
        <dbReference type="Proteomes" id="UP000001861"/>
    </source>
</evidence>
<accession>A8N5H4</accession>
<gene>
    <name evidence="3" type="ORF">CC1G_04552</name>
</gene>
<dbReference type="eggNOG" id="ENOG502S8Z6">
    <property type="taxonomic scope" value="Eukaryota"/>
</dbReference>
<evidence type="ECO:0000256" key="1">
    <source>
        <dbReference type="SAM" id="MobiDB-lite"/>
    </source>
</evidence>
<dbReference type="RefSeq" id="XP_001830119.2">
    <property type="nucleotide sequence ID" value="XM_001830067.2"/>
</dbReference>
<evidence type="ECO:0000259" key="2">
    <source>
        <dbReference type="Pfam" id="PF08508"/>
    </source>
</evidence>
<proteinExistence type="predicted"/>
<dbReference type="GeneID" id="6006557"/>
<reference evidence="3 4" key="1">
    <citation type="journal article" date="2010" name="Proc. Natl. Acad. Sci. U.S.A.">
        <title>Insights into evolution of multicellular fungi from the assembled chromosomes of the mushroom Coprinopsis cinerea (Coprinus cinereus).</title>
        <authorList>
            <person name="Stajich J.E."/>
            <person name="Wilke S.K."/>
            <person name="Ahren D."/>
            <person name="Au C.H."/>
            <person name="Birren B.W."/>
            <person name="Borodovsky M."/>
            <person name="Burns C."/>
            <person name="Canback B."/>
            <person name="Casselton L.A."/>
            <person name="Cheng C.K."/>
            <person name="Deng J."/>
            <person name="Dietrich F.S."/>
            <person name="Fargo D.C."/>
            <person name="Farman M.L."/>
            <person name="Gathman A.C."/>
            <person name="Goldberg J."/>
            <person name="Guigo R."/>
            <person name="Hoegger P.J."/>
            <person name="Hooker J.B."/>
            <person name="Huggins A."/>
            <person name="James T.Y."/>
            <person name="Kamada T."/>
            <person name="Kilaru S."/>
            <person name="Kodira C."/>
            <person name="Kues U."/>
            <person name="Kupfer D."/>
            <person name="Kwan H.S."/>
            <person name="Lomsadze A."/>
            <person name="Li W."/>
            <person name="Lilly W.W."/>
            <person name="Ma L.J."/>
            <person name="Mackey A.J."/>
            <person name="Manning G."/>
            <person name="Martin F."/>
            <person name="Muraguchi H."/>
            <person name="Natvig D.O."/>
            <person name="Palmerini H."/>
            <person name="Ramesh M.A."/>
            <person name="Rehmeyer C.J."/>
            <person name="Roe B.A."/>
            <person name="Shenoy N."/>
            <person name="Stanke M."/>
            <person name="Ter-Hovhannisyan V."/>
            <person name="Tunlid A."/>
            <person name="Velagapudi R."/>
            <person name="Vision T.J."/>
            <person name="Zeng Q."/>
            <person name="Zolan M.E."/>
            <person name="Pukkila P.J."/>
        </authorList>
    </citation>
    <scope>NUCLEOTIDE SEQUENCE [LARGE SCALE GENOMIC DNA]</scope>
    <source>
        <strain evidence="4">Okayama-7 / 130 / ATCC MYA-4618 / FGSC 9003</strain>
    </source>
</reference>
<feature type="region of interest" description="Disordered" evidence="1">
    <location>
        <begin position="255"/>
        <end position="283"/>
    </location>
</feature>
<dbReference type="OrthoDB" id="5428737at2759"/>
<feature type="compositionally biased region" description="Low complexity" evidence="1">
    <location>
        <begin position="212"/>
        <end position="223"/>
    </location>
</feature>
<dbReference type="VEuPathDB" id="FungiDB:CC1G_04552"/>
<feature type="compositionally biased region" description="Polar residues" evidence="1">
    <location>
        <begin position="179"/>
        <end position="191"/>
    </location>
</feature>
<feature type="compositionally biased region" description="Low complexity" evidence="1">
    <location>
        <begin position="167"/>
        <end position="178"/>
    </location>
</feature>
<keyword evidence="4" id="KW-1185">Reference proteome</keyword>
<dbReference type="AlphaFoldDB" id="A8N5H4"/>
<feature type="compositionally biased region" description="Pro residues" evidence="1">
    <location>
        <begin position="149"/>
        <end position="166"/>
    </location>
</feature>
<organism evidence="3 4">
    <name type="scientific">Coprinopsis cinerea (strain Okayama-7 / 130 / ATCC MYA-4618 / FGSC 9003)</name>
    <name type="common">Inky cap fungus</name>
    <name type="synonym">Hormographiella aspergillata</name>
    <dbReference type="NCBI Taxonomy" id="240176"/>
    <lineage>
        <taxon>Eukaryota</taxon>
        <taxon>Fungi</taxon>
        <taxon>Dikarya</taxon>
        <taxon>Basidiomycota</taxon>
        <taxon>Agaricomycotina</taxon>
        <taxon>Agaricomycetes</taxon>
        <taxon>Agaricomycetidae</taxon>
        <taxon>Agaricales</taxon>
        <taxon>Agaricineae</taxon>
        <taxon>Psathyrellaceae</taxon>
        <taxon>Coprinopsis</taxon>
    </lineage>
</organism>
<dbReference type="EMBL" id="AACS02000003">
    <property type="protein sequence ID" value="EAU91784.2"/>
    <property type="molecule type" value="Genomic_DNA"/>
</dbReference>
<dbReference type="InParanoid" id="A8N5H4"/>
<dbReference type="KEGG" id="cci:CC1G_04552"/>
<feature type="domain" description="DUF1746" evidence="2">
    <location>
        <begin position="17"/>
        <end position="118"/>
    </location>
</feature>
<dbReference type="Proteomes" id="UP000001861">
    <property type="component" value="Unassembled WGS sequence"/>
</dbReference>
<dbReference type="HOGENOM" id="CLU_094671_0_0_1"/>
<name>A8N5H4_COPC7</name>
<sequence length="283" mass="31491">MPKQYYGQRQHLVKAQLNSVLYQLHTLSFFLSPSLWSFVFRIISQSQCAAPKDIDISRSLRAHFTIVFLLNLPNLWTHIFHGAAEGRAIILDFIGMAYIPSKLQLFALDITILSLQWITVAISYETAVSANSEDGEDTLLSPDQTTPDTPLPSSLPTPATSRPPSPSSSRTPSFFRRSIYTTPKPNSTTNMPPEILDLRLQTLIARLRNPVPPVTRRTTTDPLSLPFPNTTPFQIPPGMRSLMRAQAARRVFETNPPTRLGGSPLGPSRGNVQRIPGSMDRDS</sequence>
<protein>
    <recommendedName>
        <fullName evidence="2">DUF1746 domain-containing protein</fullName>
    </recommendedName>
</protein>
<comment type="caution">
    <text evidence="3">The sequence shown here is derived from an EMBL/GenBank/DDBJ whole genome shotgun (WGS) entry which is preliminary data.</text>
</comment>
<feature type="region of interest" description="Disordered" evidence="1">
    <location>
        <begin position="212"/>
        <end position="233"/>
    </location>
</feature>
<evidence type="ECO:0000313" key="3">
    <source>
        <dbReference type="EMBL" id="EAU91784.2"/>
    </source>
</evidence>
<dbReference type="OMA" id="MPMRHAQ"/>
<dbReference type="Pfam" id="PF08508">
    <property type="entry name" value="DUF1746"/>
    <property type="match status" value="1"/>
</dbReference>
<dbReference type="InterPro" id="IPR013715">
    <property type="entry name" value="DUF1746"/>
</dbReference>
<feature type="compositionally biased region" description="Low complexity" evidence="1">
    <location>
        <begin position="138"/>
        <end position="148"/>
    </location>
</feature>
<feature type="region of interest" description="Disordered" evidence="1">
    <location>
        <begin position="133"/>
        <end position="192"/>
    </location>
</feature>